<reference evidence="1" key="4">
    <citation type="submission" date="2019-03" db="UniProtKB">
        <authorList>
            <consortium name="EnsemblPlants"/>
        </authorList>
    </citation>
    <scope>IDENTIFICATION</scope>
</reference>
<keyword evidence="2" id="KW-1185">Reference proteome</keyword>
<accession>A0A453HBK5</accession>
<name>A0A453HBK5_AEGTS</name>
<dbReference type="EnsemblPlants" id="AET4Gv20130100.9">
    <property type="protein sequence ID" value="AET4Gv20130100.9"/>
    <property type="gene ID" value="AET4Gv20130100"/>
</dbReference>
<reference evidence="1" key="3">
    <citation type="journal article" date="2017" name="Nature">
        <title>Genome sequence of the progenitor of the wheat D genome Aegilops tauschii.</title>
        <authorList>
            <person name="Luo M.C."/>
            <person name="Gu Y.Q."/>
            <person name="Puiu D."/>
            <person name="Wang H."/>
            <person name="Twardziok S.O."/>
            <person name="Deal K.R."/>
            <person name="Huo N."/>
            <person name="Zhu T."/>
            <person name="Wang L."/>
            <person name="Wang Y."/>
            <person name="McGuire P.E."/>
            <person name="Liu S."/>
            <person name="Long H."/>
            <person name="Ramasamy R.K."/>
            <person name="Rodriguez J.C."/>
            <person name="Van S.L."/>
            <person name="Yuan L."/>
            <person name="Wang Z."/>
            <person name="Xia Z."/>
            <person name="Xiao L."/>
            <person name="Anderson O.D."/>
            <person name="Ouyang S."/>
            <person name="Liang Y."/>
            <person name="Zimin A.V."/>
            <person name="Pertea G."/>
            <person name="Qi P."/>
            <person name="Bennetzen J.L."/>
            <person name="Dai X."/>
            <person name="Dawson M.W."/>
            <person name="Muller H.G."/>
            <person name="Kugler K."/>
            <person name="Rivarola-Duarte L."/>
            <person name="Spannagl M."/>
            <person name="Mayer K.F.X."/>
            <person name="Lu F.H."/>
            <person name="Bevan M.W."/>
            <person name="Leroy P."/>
            <person name="Li P."/>
            <person name="You F.M."/>
            <person name="Sun Q."/>
            <person name="Liu Z."/>
            <person name="Lyons E."/>
            <person name="Wicker T."/>
            <person name="Salzberg S.L."/>
            <person name="Devos K.M."/>
            <person name="Dvorak J."/>
        </authorList>
    </citation>
    <scope>NUCLEOTIDE SEQUENCE [LARGE SCALE GENOMIC DNA]</scope>
    <source>
        <strain evidence="1">cv. AL8/78</strain>
    </source>
</reference>
<proteinExistence type="predicted"/>
<dbReference type="Proteomes" id="UP000015105">
    <property type="component" value="Chromosome 4D"/>
</dbReference>
<evidence type="ECO:0000313" key="1">
    <source>
        <dbReference type="EnsemblPlants" id="AET4Gv20130100.9"/>
    </source>
</evidence>
<organism evidence="1 2">
    <name type="scientific">Aegilops tauschii subsp. strangulata</name>
    <name type="common">Goatgrass</name>
    <dbReference type="NCBI Taxonomy" id="200361"/>
    <lineage>
        <taxon>Eukaryota</taxon>
        <taxon>Viridiplantae</taxon>
        <taxon>Streptophyta</taxon>
        <taxon>Embryophyta</taxon>
        <taxon>Tracheophyta</taxon>
        <taxon>Spermatophyta</taxon>
        <taxon>Magnoliopsida</taxon>
        <taxon>Liliopsida</taxon>
        <taxon>Poales</taxon>
        <taxon>Poaceae</taxon>
        <taxon>BOP clade</taxon>
        <taxon>Pooideae</taxon>
        <taxon>Triticodae</taxon>
        <taxon>Triticeae</taxon>
        <taxon>Triticinae</taxon>
        <taxon>Aegilops</taxon>
    </lineage>
</organism>
<sequence length="77" mass="8976">MHCIIWSTKEIQREKKESTGEERERSREINLRGASGGGAWDGNILIHETNHHLHFLPQMILNLARLIPFVRHYCWGG</sequence>
<dbReference type="AlphaFoldDB" id="A0A453HBK5"/>
<reference evidence="1" key="5">
    <citation type="journal article" date="2021" name="G3 (Bethesda)">
        <title>Aegilops tauschii genome assembly Aet v5.0 features greater sequence contiguity and improved annotation.</title>
        <authorList>
            <person name="Wang L."/>
            <person name="Zhu T."/>
            <person name="Rodriguez J.C."/>
            <person name="Deal K.R."/>
            <person name="Dubcovsky J."/>
            <person name="McGuire P.E."/>
            <person name="Lux T."/>
            <person name="Spannagl M."/>
            <person name="Mayer K.F.X."/>
            <person name="Baldrich P."/>
            <person name="Meyers B.C."/>
            <person name="Huo N."/>
            <person name="Gu Y.Q."/>
            <person name="Zhou H."/>
            <person name="Devos K.M."/>
            <person name="Bennetzen J.L."/>
            <person name="Unver T."/>
            <person name="Budak H."/>
            <person name="Gulick P.J."/>
            <person name="Galiba G."/>
            <person name="Kalapos B."/>
            <person name="Nelson D.R."/>
            <person name="Li P."/>
            <person name="You F.M."/>
            <person name="Luo M.C."/>
            <person name="Dvorak J."/>
        </authorList>
    </citation>
    <scope>NUCLEOTIDE SEQUENCE [LARGE SCALE GENOMIC DNA]</scope>
    <source>
        <strain evidence="1">cv. AL8/78</strain>
    </source>
</reference>
<reference evidence="2" key="2">
    <citation type="journal article" date="2017" name="Nat. Plants">
        <title>The Aegilops tauschii genome reveals multiple impacts of transposons.</title>
        <authorList>
            <person name="Zhao G."/>
            <person name="Zou C."/>
            <person name="Li K."/>
            <person name="Wang K."/>
            <person name="Li T."/>
            <person name="Gao L."/>
            <person name="Zhang X."/>
            <person name="Wang H."/>
            <person name="Yang Z."/>
            <person name="Liu X."/>
            <person name="Jiang W."/>
            <person name="Mao L."/>
            <person name="Kong X."/>
            <person name="Jiao Y."/>
            <person name="Jia J."/>
        </authorList>
    </citation>
    <scope>NUCLEOTIDE SEQUENCE [LARGE SCALE GENOMIC DNA]</scope>
    <source>
        <strain evidence="2">cv. AL8/78</strain>
    </source>
</reference>
<reference evidence="2" key="1">
    <citation type="journal article" date="2014" name="Science">
        <title>Ancient hybridizations among the ancestral genomes of bread wheat.</title>
        <authorList>
            <consortium name="International Wheat Genome Sequencing Consortium,"/>
            <person name="Marcussen T."/>
            <person name="Sandve S.R."/>
            <person name="Heier L."/>
            <person name="Spannagl M."/>
            <person name="Pfeifer M."/>
            <person name="Jakobsen K.S."/>
            <person name="Wulff B.B."/>
            <person name="Steuernagel B."/>
            <person name="Mayer K.F."/>
            <person name="Olsen O.A."/>
        </authorList>
    </citation>
    <scope>NUCLEOTIDE SEQUENCE [LARGE SCALE GENOMIC DNA]</scope>
    <source>
        <strain evidence="2">cv. AL8/78</strain>
    </source>
</reference>
<protein>
    <submittedName>
        <fullName evidence="1">Uncharacterized protein</fullName>
    </submittedName>
</protein>
<evidence type="ECO:0000313" key="2">
    <source>
        <dbReference type="Proteomes" id="UP000015105"/>
    </source>
</evidence>
<dbReference type="Gramene" id="AET4Gv20130100.9">
    <property type="protein sequence ID" value="AET4Gv20130100.9"/>
    <property type="gene ID" value="AET4Gv20130100"/>
</dbReference>